<comment type="similarity">
    <text evidence="1 5">Belongs to the peptidase S8 family.</text>
</comment>
<feature type="active site" description="Charge relay system" evidence="5">
    <location>
        <position position="693"/>
    </location>
</feature>
<dbReference type="SUPFAM" id="SSF52743">
    <property type="entry name" value="Subtilisin-like"/>
    <property type="match status" value="1"/>
</dbReference>
<organism evidence="9 10">
    <name type="scientific">Coniochaeta ligniaria NRRL 30616</name>
    <dbReference type="NCBI Taxonomy" id="1408157"/>
    <lineage>
        <taxon>Eukaryota</taxon>
        <taxon>Fungi</taxon>
        <taxon>Dikarya</taxon>
        <taxon>Ascomycota</taxon>
        <taxon>Pezizomycotina</taxon>
        <taxon>Sordariomycetes</taxon>
        <taxon>Sordariomycetidae</taxon>
        <taxon>Coniochaetales</taxon>
        <taxon>Coniochaetaceae</taxon>
        <taxon>Coniochaeta</taxon>
    </lineage>
</organism>
<dbReference type="InParanoid" id="A0A1J7JXW8"/>
<dbReference type="Pfam" id="PF00082">
    <property type="entry name" value="Peptidase_S8"/>
    <property type="match status" value="1"/>
</dbReference>
<dbReference type="InterPro" id="IPR000209">
    <property type="entry name" value="Peptidase_S8/S53_dom"/>
</dbReference>
<evidence type="ECO:0000256" key="2">
    <source>
        <dbReference type="ARBA" id="ARBA00022670"/>
    </source>
</evidence>
<dbReference type="PANTHER" id="PTHR43806:SF11">
    <property type="entry name" value="CEREVISIN-RELATED"/>
    <property type="match status" value="1"/>
</dbReference>
<dbReference type="Pfam" id="PF01822">
    <property type="entry name" value="WSC"/>
    <property type="match status" value="1"/>
</dbReference>
<reference evidence="9 10" key="1">
    <citation type="submission" date="2016-10" db="EMBL/GenBank/DDBJ databases">
        <title>Draft genome sequence of Coniochaeta ligniaria NRRL30616, a lignocellulolytic fungus for bioabatement of inhibitors in plant biomass hydrolysates.</title>
        <authorList>
            <consortium name="DOE Joint Genome Institute"/>
            <person name="Jimenez D.J."/>
            <person name="Hector R.E."/>
            <person name="Riley R."/>
            <person name="Sun H."/>
            <person name="Grigoriev I.V."/>
            <person name="Van Elsas J.D."/>
            <person name="Nichols N.N."/>
        </authorList>
    </citation>
    <scope>NUCLEOTIDE SEQUENCE [LARGE SCALE GENOMIC DNA]</scope>
    <source>
        <strain evidence="9 10">NRRL 30616</strain>
    </source>
</reference>
<proteinExistence type="inferred from homology"/>
<feature type="domain" description="WSC" evidence="8">
    <location>
        <begin position="174"/>
        <end position="266"/>
    </location>
</feature>
<keyword evidence="4 5" id="KW-0720">Serine protease</keyword>
<dbReference type="InterPro" id="IPR050131">
    <property type="entry name" value="Peptidase_S8_subtilisin-like"/>
</dbReference>
<dbReference type="OrthoDB" id="5985073at2759"/>
<gene>
    <name evidence="9" type="ORF">CONLIGDRAFT_679044</name>
</gene>
<feature type="signal peptide" evidence="7">
    <location>
        <begin position="1"/>
        <end position="26"/>
    </location>
</feature>
<feature type="region of interest" description="Disordered" evidence="6">
    <location>
        <begin position="986"/>
        <end position="1015"/>
    </location>
</feature>
<keyword evidence="7" id="KW-0732">Signal</keyword>
<dbReference type="Gene3D" id="3.40.50.200">
    <property type="entry name" value="Peptidase S8/S53 domain"/>
    <property type="match status" value="1"/>
</dbReference>
<dbReference type="EMBL" id="KV875095">
    <property type="protein sequence ID" value="OIW32658.1"/>
    <property type="molecule type" value="Genomic_DNA"/>
</dbReference>
<dbReference type="PANTHER" id="PTHR43806">
    <property type="entry name" value="PEPTIDASE S8"/>
    <property type="match status" value="1"/>
</dbReference>
<evidence type="ECO:0000256" key="1">
    <source>
        <dbReference type="ARBA" id="ARBA00011073"/>
    </source>
</evidence>
<dbReference type="GO" id="GO:0006508">
    <property type="term" value="P:proteolysis"/>
    <property type="evidence" value="ECO:0007669"/>
    <property type="project" value="UniProtKB-KW"/>
</dbReference>
<dbReference type="PRINTS" id="PR00723">
    <property type="entry name" value="SUBTILISIN"/>
</dbReference>
<keyword evidence="3 5" id="KW-0378">Hydrolase</keyword>
<name>A0A1J7JXW8_9PEZI</name>
<feature type="active site" description="Charge relay system" evidence="5">
    <location>
        <position position="651"/>
    </location>
</feature>
<dbReference type="InterPro" id="IPR002889">
    <property type="entry name" value="WSC_carb-bd"/>
</dbReference>
<evidence type="ECO:0000256" key="5">
    <source>
        <dbReference type="PROSITE-ProRule" id="PRU01240"/>
    </source>
</evidence>
<dbReference type="PROSITE" id="PS51212">
    <property type="entry name" value="WSC"/>
    <property type="match status" value="1"/>
</dbReference>
<dbReference type="SMART" id="SM00321">
    <property type="entry name" value="WSC"/>
    <property type="match status" value="1"/>
</dbReference>
<evidence type="ECO:0000256" key="4">
    <source>
        <dbReference type="ARBA" id="ARBA00022825"/>
    </source>
</evidence>
<feature type="compositionally biased region" description="Basic residues" evidence="6">
    <location>
        <begin position="989"/>
        <end position="1005"/>
    </location>
</feature>
<keyword evidence="2 5" id="KW-0645">Protease</keyword>
<evidence type="ECO:0000256" key="7">
    <source>
        <dbReference type="SAM" id="SignalP"/>
    </source>
</evidence>
<dbReference type="STRING" id="1408157.A0A1J7JXW8"/>
<feature type="chain" id="PRO_5013176455" evidence="7">
    <location>
        <begin position="27"/>
        <end position="1057"/>
    </location>
</feature>
<dbReference type="PROSITE" id="PS51892">
    <property type="entry name" value="SUBTILASE"/>
    <property type="match status" value="1"/>
</dbReference>
<evidence type="ECO:0000313" key="9">
    <source>
        <dbReference type="EMBL" id="OIW32658.1"/>
    </source>
</evidence>
<dbReference type="Proteomes" id="UP000182658">
    <property type="component" value="Unassembled WGS sequence"/>
</dbReference>
<keyword evidence="10" id="KW-1185">Reference proteome</keyword>
<dbReference type="AlphaFoldDB" id="A0A1J7JXW8"/>
<sequence>MHNMLNLRVVSLVLWVLSSCLVRCSASPTRAARAAAGLSVDSATSTNQAQGPALTGLQCGNIVFESQAVSCCSAADGHVGACLQGSQCDPFFDLSGTPGIPLDGSTEYACTDPPGVMCGCGSADGQFPYQFCRSTSDWQCCGERTTLSSFWCRTDQTCGSSACNSPAIIQSFGATSYKGCYGDLGNSRTLRNTTTVGSDMSVETCTDFCYSGGWQYAGVENGNECYCGDVVFDNGQFPDSDCTANCAGADNEICGGNSRMNLYQNSDWVNPTVANMIQALQDWQAALDVVQGAISAFYQASEQVNQASLEAQSQSTPSRHRRADTGLDIPLRLLASAVNTGSDFHDQTIRVRNAAQAAANTGVATQDIVAQIESLDSSVTSALRGLQIASNAAIGDLLASARVAIRVIGAPEIALTGGAAVVSALAVYAGIHNLLSFFGLFGGSAGGGDVPTTPADVPPAQGSARDLIVLFSTETTEPQFYNTLAELELGGAVIRESWVDQKVKVFGLFGSLFDSQVTQLDASPLTTTICNDAIGTIWDSANDDGGYVTFYDGSGDDSDTQARSVVKHSAANSTMDRRGLRLAERDEAAVFQIGNFRKPSGAVIAGEPWPHLRWMSSLWAKIGLVGNFLDADFYFWKSDSPNQNVVVYIMDTGALVTHQDFVMGNNMNEGYNLDRFAFNSENNGLNTLDHGKHGTAMASLIGGYVSGVAKGVQLIPLQVASENDDNNASQLDVTVHTFKVVGAFLKLLQLQNGKGKPAAVLNLSISFIRAALSTGLITATDNDPFHHFLPLVTEANVAVNIAAGNDPSRDLDTYTPNVLGGEGTPYVIVGSTDASGKRSSFSTYLDPDQKGYVSIYNIGEDTLCASNFTNNAFGAITGTSPATALISGLTAVMLANGDATVQNFKQQLQEFGRTRKGTDWAAEFGRVIPRAATSWEIPCDLPTSTAPLFRGYKVLNEPSALTLSINYVPQAQAAAMPDFGLTSSTCTKTPKRFRSQPQHHQHHQQQHQQHQQQQKYSRFLPLTDMVAVARDESRRSAAELEKCMVTVLVLVGLGTRL</sequence>
<evidence type="ECO:0000256" key="3">
    <source>
        <dbReference type="ARBA" id="ARBA00022801"/>
    </source>
</evidence>
<protein>
    <submittedName>
        <fullName evidence="9">Subtilisin-like protein</fullName>
    </submittedName>
</protein>
<evidence type="ECO:0000313" key="10">
    <source>
        <dbReference type="Proteomes" id="UP000182658"/>
    </source>
</evidence>
<dbReference type="GO" id="GO:0004252">
    <property type="term" value="F:serine-type endopeptidase activity"/>
    <property type="evidence" value="ECO:0007669"/>
    <property type="project" value="UniProtKB-UniRule"/>
</dbReference>
<feature type="active site" description="Charge relay system" evidence="5">
    <location>
        <position position="880"/>
    </location>
</feature>
<evidence type="ECO:0000256" key="6">
    <source>
        <dbReference type="SAM" id="MobiDB-lite"/>
    </source>
</evidence>
<dbReference type="InterPro" id="IPR015500">
    <property type="entry name" value="Peptidase_S8_subtilisin-rel"/>
</dbReference>
<accession>A0A1J7JXW8</accession>
<dbReference type="InterPro" id="IPR036852">
    <property type="entry name" value="Peptidase_S8/S53_dom_sf"/>
</dbReference>
<evidence type="ECO:0000259" key="8">
    <source>
        <dbReference type="PROSITE" id="PS51212"/>
    </source>
</evidence>